<dbReference type="Proteomes" id="UP001208534">
    <property type="component" value="Unassembled WGS sequence"/>
</dbReference>
<sequence length="118" mass="13257">MKTNQQKTDFEEIVAGMVAISNRANGKQTLNTEQATLLVQSHICASTPCQCEQNTTNRQQEKNHDSFVNQSTFSLYAQQENQGQVDHSQPTHQQEQSKPTLKPQYETSADRLCTDSPS</sequence>
<evidence type="ECO:0000256" key="1">
    <source>
        <dbReference type="SAM" id="MobiDB-lite"/>
    </source>
</evidence>
<gene>
    <name evidence="2" type="ORF">KTH64_02920</name>
</gene>
<comment type="caution">
    <text evidence="2">The sequence shown here is derived from an EMBL/GenBank/DDBJ whole genome shotgun (WGS) entry which is preliminary data.</text>
</comment>
<feature type="region of interest" description="Disordered" evidence="1">
    <location>
        <begin position="77"/>
        <end position="118"/>
    </location>
</feature>
<evidence type="ECO:0000313" key="2">
    <source>
        <dbReference type="EMBL" id="MCU4395941.1"/>
    </source>
</evidence>
<dbReference type="RefSeq" id="WP_262578557.1">
    <property type="nucleotide sequence ID" value="NZ_JAHPRE010000008.1"/>
</dbReference>
<protein>
    <submittedName>
        <fullName evidence="2">Uncharacterized protein</fullName>
    </submittedName>
</protein>
<name>A0AAW5R8U6_ACIJU</name>
<proteinExistence type="predicted"/>
<accession>A0AAW5R8U6</accession>
<feature type="compositionally biased region" description="Basic and acidic residues" evidence="1">
    <location>
        <begin position="108"/>
        <end position="118"/>
    </location>
</feature>
<dbReference type="AlphaFoldDB" id="A0AAW5R8U6"/>
<dbReference type="EMBL" id="JAHPRE010000008">
    <property type="protein sequence ID" value="MCU4395941.1"/>
    <property type="molecule type" value="Genomic_DNA"/>
</dbReference>
<evidence type="ECO:0000313" key="3">
    <source>
        <dbReference type="Proteomes" id="UP001208534"/>
    </source>
</evidence>
<feature type="compositionally biased region" description="Polar residues" evidence="1">
    <location>
        <begin position="77"/>
        <end position="99"/>
    </location>
</feature>
<organism evidence="2 3">
    <name type="scientific">Acinetobacter junii</name>
    <dbReference type="NCBI Taxonomy" id="40215"/>
    <lineage>
        <taxon>Bacteria</taxon>
        <taxon>Pseudomonadati</taxon>
        <taxon>Pseudomonadota</taxon>
        <taxon>Gammaproteobacteria</taxon>
        <taxon>Moraxellales</taxon>
        <taxon>Moraxellaceae</taxon>
        <taxon>Acinetobacter</taxon>
    </lineage>
</organism>
<reference evidence="2" key="1">
    <citation type="submission" date="2021-06" db="EMBL/GenBank/DDBJ databases">
        <title>Propagation of a rapidly emergent carbapenem-resistant Acinetobacter baumannii lineage by various extra-hospital transmission networks.</title>
        <authorList>
            <person name="Calix J."/>
        </authorList>
    </citation>
    <scope>NUCLEOTIDE SEQUENCE</scope>
    <source>
        <strain evidence="2">WU_MDCI_Aw63</strain>
    </source>
</reference>